<dbReference type="InterPro" id="IPR010671">
    <property type="entry name" value="Disaggr-rel_dom"/>
</dbReference>
<dbReference type="AlphaFoldDB" id="A0A645A1Q0"/>
<protein>
    <recommendedName>
        <fullName evidence="1">Disaggregatase-related domain-containing protein</fullName>
    </recommendedName>
</protein>
<reference evidence="2" key="1">
    <citation type="submission" date="2019-08" db="EMBL/GenBank/DDBJ databases">
        <authorList>
            <person name="Kucharzyk K."/>
            <person name="Murdoch R.W."/>
            <person name="Higgins S."/>
            <person name="Loffler F."/>
        </authorList>
    </citation>
    <scope>NUCLEOTIDE SEQUENCE</scope>
</reference>
<dbReference type="Pfam" id="PF06848">
    <property type="entry name" value="Disaggr_repeat"/>
    <property type="match status" value="1"/>
</dbReference>
<organism evidence="2">
    <name type="scientific">bioreactor metagenome</name>
    <dbReference type="NCBI Taxonomy" id="1076179"/>
    <lineage>
        <taxon>unclassified sequences</taxon>
        <taxon>metagenomes</taxon>
        <taxon>ecological metagenomes</taxon>
    </lineage>
</organism>
<dbReference type="EMBL" id="VSSQ01010605">
    <property type="protein sequence ID" value="MPM44763.1"/>
    <property type="molecule type" value="Genomic_DNA"/>
</dbReference>
<gene>
    <name evidence="2" type="ORF">SDC9_91444</name>
</gene>
<sequence>MDVTQLVQEYISGKYENTGFLIKSRTEEDNYIAFYSSEWKNESQRPKLTIEYLG</sequence>
<evidence type="ECO:0000259" key="1">
    <source>
        <dbReference type="Pfam" id="PF06848"/>
    </source>
</evidence>
<proteinExistence type="predicted"/>
<dbReference type="NCBIfam" id="NF033679">
    <property type="entry name" value="DNRLRE_dom"/>
    <property type="match status" value="1"/>
</dbReference>
<evidence type="ECO:0000313" key="2">
    <source>
        <dbReference type="EMBL" id="MPM44763.1"/>
    </source>
</evidence>
<feature type="domain" description="Disaggregatase-related" evidence="1">
    <location>
        <begin position="1"/>
        <end position="50"/>
    </location>
</feature>
<name>A0A645A1Q0_9ZZZZ</name>
<accession>A0A645A1Q0</accession>
<comment type="caution">
    <text evidence="2">The sequence shown here is derived from an EMBL/GenBank/DDBJ whole genome shotgun (WGS) entry which is preliminary data.</text>
</comment>